<dbReference type="SUPFAM" id="SSF53474">
    <property type="entry name" value="alpha/beta-Hydrolases"/>
    <property type="match status" value="1"/>
</dbReference>
<reference evidence="2" key="1">
    <citation type="submission" date="2017-01" db="EMBL/GenBank/DDBJ databases">
        <authorList>
            <person name="Varghese N."/>
            <person name="Submissions S."/>
        </authorList>
    </citation>
    <scope>NUCLEOTIDE SEQUENCE [LARGE SCALE GENOMIC DNA]</scope>
    <source>
        <strain evidence="2">DSM 18017</strain>
    </source>
</reference>
<proteinExistence type="predicted"/>
<evidence type="ECO:0000313" key="2">
    <source>
        <dbReference type="Proteomes" id="UP000186744"/>
    </source>
</evidence>
<dbReference type="STRING" id="373668.SAMN05421786_105154"/>
<evidence type="ECO:0008006" key="3">
    <source>
        <dbReference type="Google" id="ProtNLM"/>
    </source>
</evidence>
<accession>A0A1N7PGJ8</accession>
<dbReference type="InterPro" id="IPR029058">
    <property type="entry name" value="AB_hydrolase_fold"/>
</dbReference>
<organism evidence="1 2">
    <name type="scientific">Chryseobacterium ureilyticum</name>
    <dbReference type="NCBI Taxonomy" id="373668"/>
    <lineage>
        <taxon>Bacteria</taxon>
        <taxon>Pseudomonadati</taxon>
        <taxon>Bacteroidota</taxon>
        <taxon>Flavobacteriia</taxon>
        <taxon>Flavobacteriales</taxon>
        <taxon>Weeksellaceae</taxon>
        <taxon>Chryseobacterium group</taxon>
        <taxon>Chryseobacterium</taxon>
    </lineage>
</organism>
<dbReference type="AlphaFoldDB" id="A0A1N7PGJ8"/>
<dbReference type="OrthoDB" id="659408at2"/>
<protein>
    <recommendedName>
        <fullName evidence="3">Pimeloyl-ACP methyl ester carboxylesterase</fullName>
    </recommendedName>
</protein>
<name>A0A1N7PGJ8_9FLAO</name>
<dbReference type="Gene3D" id="3.40.50.1820">
    <property type="entry name" value="alpha/beta hydrolase"/>
    <property type="match status" value="1"/>
</dbReference>
<dbReference type="Proteomes" id="UP000186744">
    <property type="component" value="Unassembled WGS sequence"/>
</dbReference>
<gene>
    <name evidence="1" type="ORF">SAMN05421786_105154</name>
</gene>
<dbReference type="RefSeq" id="WP_076552787.1">
    <property type="nucleotide sequence ID" value="NZ_FTOL01000005.1"/>
</dbReference>
<sequence length="229" mass="26386">MKIYVVSGLGADFKVLERLEFPKHCELIFIDWLIPKQNEPFHAYVERMAEKVDTSEPFCLVGYSFGGIMVQEINQLKPAEKVVILGSIKSDKEKSKFIKTGEVTKIPRILPVGLFNTKAANVYAIIRKLFDPKNPRLLQYFRVRDPYYLKWSVEKVSEWKFDENPNVIQILGDKDIVFPIKNSKPDYVIKGGTHLFPATKSKEVSKILNEIFKDSEKEISIEKKDTSIV</sequence>
<evidence type="ECO:0000313" key="1">
    <source>
        <dbReference type="EMBL" id="SIT09647.1"/>
    </source>
</evidence>
<dbReference type="EMBL" id="FTOL01000005">
    <property type="protein sequence ID" value="SIT09647.1"/>
    <property type="molecule type" value="Genomic_DNA"/>
</dbReference>
<keyword evidence="2" id="KW-1185">Reference proteome</keyword>